<protein>
    <submittedName>
        <fullName evidence="2">Transcriptional regulator</fullName>
    </submittedName>
</protein>
<dbReference type="Proteomes" id="UP000297706">
    <property type="component" value="Unassembled WGS sequence"/>
</dbReference>
<reference evidence="2 3" key="1">
    <citation type="submission" date="2018-02" db="EMBL/GenBank/DDBJ databases">
        <title>A novel lanthanide dependent methylotroph, Methylotenera sp. La3113.</title>
        <authorList>
            <person name="Lv H."/>
            <person name="Tani A."/>
        </authorList>
    </citation>
    <scope>NUCLEOTIDE SEQUENCE [LARGE SCALE GENOMIC DNA]</scope>
    <source>
        <strain evidence="2 3">La3113</strain>
    </source>
</reference>
<keyword evidence="3" id="KW-1185">Reference proteome</keyword>
<evidence type="ECO:0000259" key="1">
    <source>
        <dbReference type="Pfam" id="PF04606"/>
    </source>
</evidence>
<evidence type="ECO:0000313" key="2">
    <source>
        <dbReference type="EMBL" id="TFW71492.1"/>
    </source>
</evidence>
<dbReference type="EMBL" id="PQVH01000008">
    <property type="protein sequence ID" value="TFW71492.1"/>
    <property type="molecule type" value="Genomic_DNA"/>
</dbReference>
<evidence type="ECO:0000313" key="3">
    <source>
        <dbReference type="Proteomes" id="UP000297706"/>
    </source>
</evidence>
<dbReference type="RefSeq" id="WP_135277038.1">
    <property type="nucleotide sequence ID" value="NZ_PQVH01000008.1"/>
</dbReference>
<gene>
    <name evidence="2" type="ORF">C3Y98_05185</name>
</gene>
<dbReference type="Pfam" id="PF04606">
    <property type="entry name" value="Ogr_Delta"/>
    <property type="match status" value="1"/>
</dbReference>
<dbReference type="AlphaFoldDB" id="A0A4Y9VRK8"/>
<sequence>MGRSNSASCPHCSSKARISTSKKVTNITREIYYQCTNIECGHTWASVLSAVRTIVPSRIPNPAVFIPQSVKTEAMQETTSPQSG</sequence>
<proteinExistence type="predicted"/>
<comment type="caution">
    <text evidence="2">The sequence shown here is derived from an EMBL/GenBank/DDBJ whole genome shotgun (WGS) entry which is preliminary data.</text>
</comment>
<organism evidence="2 3">
    <name type="scientific">Methylotenera oryzisoli</name>
    <dbReference type="NCBI Taxonomy" id="2080758"/>
    <lineage>
        <taxon>Bacteria</taxon>
        <taxon>Pseudomonadati</taxon>
        <taxon>Pseudomonadota</taxon>
        <taxon>Betaproteobacteria</taxon>
        <taxon>Nitrosomonadales</taxon>
        <taxon>Methylophilaceae</taxon>
        <taxon>Methylotenera</taxon>
    </lineage>
</organism>
<feature type="domain" description="Zinc finger Ogr/Delta-type" evidence="1">
    <location>
        <begin position="9"/>
        <end position="54"/>
    </location>
</feature>
<accession>A0A4Y9VRK8</accession>
<dbReference type="InterPro" id="IPR007684">
    <property type="entry name" value="Znf_Ogr/Delta"/>
</dbReference>
<name>A0A4Y9VRK8_9PROT</name>
<dbReference type="OrthoDB" id="6895359at2"/>